<gene>
    <name evidence="3" type="ORF">Mal4_44970</name>
</gene>
<sequence>MLRHKDTRLVQLDRGLHAMGAVIAGMILIGGLLFVRRSLAAERTSLDSSITEAESVLDEADSIRSEHAQLKKRLADLQQRTGELMARIPATAHEAEFLAQLSELASECQLVISSYRPESPVATERYQHLDIELVAGGSFDSLCRFLEGLESLPRLCRLTRLEVESASGDDGSYPVTMKLRIFFAPEHATPANTTPVAVPPAA</sequence>
<keyword evidence="2" id="KW-1133">Transmembrane helix</keyword>
<name>A0A517ZCG4_9PLAN</name>
<dbReference type="GO" id="GO:0043107">
    <property type="term" value="P:type IV pilus-dependent motility"/>
    <property type="evidence" value="ECO:0007669"/>
    <property type="project" value="InterPro"/>
</dbReference>
<dbReference type="Gene3D" id="3.30.70.60">
    <property type="match status" value="1"/>
</dbReference>
<evidence type="ECO:0000313" key="3">
    <source>
        <dbReference type="EMBL" id="QDU40142.1"/>
    </source>
</evidence>
<dbReference type="EMBL" id="CP036275">
    <property type="protein sequence ID" value="QDU40142.1"/>
    <property type="molecule type" value="Genomic_DNA"/>
</dbReference>
<accession>A0A517ZCG4</accession>
<keyword evidence="4" id="KW-1185">Reference proteome</keyword>
<evidence type="ECO:0000256" key="2">
    <source>
        <dbReference type="SAM" id="Phobius"/>
    </source>
</evidence>
<dbReference type="GO" id="GO:0043683">
    <property type="term" value="P:type IV pilus assembly"/>
    <property type="evidence" value="ECO:0007669"/>
    <property type="project" value="InterPro"/>
</dbReference>
<dbReference type="Pfam" id="PF04350">
    <property type="entry name" value="PilO"/>
    <property type="match status" value="1"/>
</dbReference>
<proteinExistence type="predicted"/>
<protein>
    <submittedName>
        <fullName evidence="3">Pilus assembly protein, PilO</fullName>
    </submittedName>
</protein>
<dbReference type="KEGG" id="mri:Mal4_44970"/>
<dbReference type="OrthoDB" id="290635at2"/>
<keyword evidence="2" id="KW-0812">Transmembrane</keyword>
<dbReference type="AlphaFoldDB" id="A0A517ZCG4"/>
<dbReference type="InterPro" id="IPR014717">
    <property type="entry name" value="Transl_elong_EF1B/ribsomal_bS6"/>
</dbReference>
<evidence type="ECO:0000313" key="4">
    <source>
        <dbReference type="Proteomes" id="UP000320496"/>
    </source>
</evidence>
<evidence type="ECO:0000256" key="1">
    <source>
        <dbReference type="SAM" id="Coils"/>
    </source>
</evidence>
<feature type="coiled-coil region" evidence="1">
    <location>
        <begin position="53"/>
        <end position="87"/>
    </location>
</feature>
<keyword evidence="2" id="KW-0472">Membrane</keyword>
<keyword evidence="1" id="KW-0175">Coiled coil</keyword>
<reference evidence="3 4" key="1">
    <citation type="submission" date="2019-02" db="EMBL/GenBank/DDBJ databases">
        <title>Deep-cultivation of Planctomycetes and their phenomic and genomic characterization uncovers novel biology.</title>
        <authorList>
            <person name="Wiegand S."/>
            <person name="Jogler M."/>
            <person name="Boedeker C."/>
            <person name="Pinto D."/>
            <person name="Vollmers J."/>
            <person name="Rivas-Marin E."/>
            <person name="Kohn T."/>
            <person name="Peeters S.H."/>
            <person name="Heuer A."/>
            <person name="Rast P."/>
            <person name="Oberbeckmann S."/>
            <person name="Bunk B."/>
            <person name="Jeske O."/>
            <person name="Meyerdierks A."/>
            <person name="Storesund J.E."/>
            <person name="Kallscheuer N."/>
            <person name="Luecker S."/>
            <person name="Lage O.M."/>
            <person name="Pohl T."/>
            <person name="Merkel B.J."/>
            <person name="Hornburger P."/>
            <person name="Mueller R.-W."/>
            <person name="Bruemmer F."/>
            <person name="Labrenz M."/>
            <person name="Spormann A.M."/>
            <person name="Op den Camp H."/>
            <person name="Overmann J."/>
            <person name="Amann R."/>
            <person name="Jetten M.S.M."/>
            <person name="Mascher T."/>
            <person name="Medema M.H."/>
            <person name="Devos D.P."/>
            <person name="Kaster A.-K."/>
            <person name="Ovreas L."/>
            <person name="Rohde M."/>
            <person name="Galperin M.Y."/>
            <person name="Jogler C."/>
        </authorList>
    </citation>
    <scope>NUCLEOTIDE SEQUENCE [LARGE SCALE GENOMIC DNA]</scope>
    <source>
        <strain evidence="3 4">Mal4</strain>
    </source>
</reference>
<dbReference type="InterPro" id="IPR007445">
    <property type="entry name" value="PilO"/>
</dbReference>
<organism evidence="3 4">
    <name type="scientific">Maioricimonas rarisocia</name>
    <dbReference type="NCBI Taxonomy" id="2528026"/>
    <lineage>
        <taxon>Bacteria</taxon>
        <taxon>Pseudomonadati</taxon>
        <taxon>Planctomycetota</taxon>
        <taxon>Planctomycetia</taxon>
        <taxon>Planctomycetales</taxon>
        <taxon>Planctomycetaceae</taxon>
        <taxon>Maioricimonas</taxon>
    </lineage>
</organism>
<feature type="transmembrane region" description="Helical" evidence="2">
    <location>
        <begin position="15"/>
        <end position="35"/>
    </location>
</feature>
<dbReference type="Proteomes" id="UP000320496">
    <property type="component" value="Chromosome"/>
</dbReference>
<dbReference type="RefSeq" id="WP_145371259.1">
    <property type="nucleotide sequence ID" value="NZ_CP036275.1"/>
</dbReference>